<evidence type="ECO:0000313" key="2">
    <source>
        <dbReference type="Proteomes" id="UP000503164"/>
    </source>
</evidence>
<evidence type="ECO:0000313" key="1">
    <source>
        <dbReference type="EMBL" id="QIS43714.1"/>
    </source>
</evidence>
<gene>
    <name evidence="1" type="ORF">GW570_00655</name>
</gene>
<sequence>MAEMSAAEYADDHGISARRVQAAAAAGSLPARKLAGRWVIDSAAAHHDRAGRPLSIRSAHALLTRLSGDGRWRESLSASEAARVSARLGRLQADPDPASLLASWIRSARSAPMPYRVAAADLEDLRADRRLVAGGISDPRSGMSDAEELEAHVPADVLDSVVHEYLLVRSEQPNVLLHVHDGPVGRPLPLGDLIADLVQHQGPRERAAAAQLLGGIA</sequence>
<keyword evidence="2" id="KW-1185">Reference proteome</keyword>
<dbReference type="Proteomes" id="UP000503164">
    <property type="component" value="Chromosome"/>
</dbReference>
<dbReference type="EMBL" id="CP048049">
    <property type="protein sequence ID" value="QIS43714.1"/>
    <property type="molecule type" value="Genomic_DNA"/>
</dbReference>
<dbReference type="AlphaFoldDB" id="A0AAE6XNH5"/>
<dbReference type="RefSeq" id="WP_053773343.1">
    <property type="nucleotide sequence ID" value="NZ_CP012573.1"/>
</dbReference>
<organism evidence="1 2">
    <name type="scientific">Clavibacter capsici</name>
    <dbReference type="NCBI Taxonomy" id="1874630"/>
    <lineage>
        <taxon>Bacteria</taxon>
        <taxon>Bacillati</taxon>
        <taxon>Actinomycetota</taxon>
        <taxon>Actinomycetes</taxon>
        <taxon>Micrococcales</taxon>
        <taxon>Microbacteriaceae</taxon>
        <taxon>Clavibacter</taxon>
    </lineage>
</organism>
<protein>
    <submittedName>
        <fullName evidence="1">Uncharacterized protein</fullName>
    </submittedName>
</protein>
<proteinExistence type="predicted"/>
<name>A0AAE6XNH5_9MICO</name>
<accession>A0AAE6XNH5</accession>
<dbReference type="KEGG" id="ccap:AES38_00645"/>
<reference evidence="1 2" key="1">
    <citation type="journal article" date="2020" name="Mol. Plant Pathol.">
        <title>Plasmid composition and the chpG gene determine the virulence level of Clavibacter capsici natural isolates in pepper.</title>
        <authorList>
            <person name="Hwang I.S."/>
            <person name="Lee H.M."/>
            <person name="Oh E.J."/>
            <person name="Lee S."/>
            <person name="Heu S."/>
            <person name="Oh C.S."/>
        </authorList>
    </citation>
    <scope>NUCLEOTIDE SEQUENCE [LARGE SCALE GENOMIC DNA]</scope>
    <source>
        <strain evidence="1 2">1101</strain>
    </source>
</reference>